<evidence type="ECO:0000256" key="9">
    <source>
        <dbReference type="ARBA" id="ARBA00023204"/>
    </source>
</evidence>
<evidence type="ECO:0000313" key="18">
    <source>
        <dbReference type="Proteomes" id="UP000199592"/>
    </source>
</evidence>
<evidence type="ECO:0000256" key="13">
    <source>
        <dbReference type="ARBA" id="ARBA00048988"/>
    </source>
</evidence>
<dbReference type="Gene3D" id="3.40.50.300">
    <property type="entry name" value="P-loop containing nucleotide triphosphate hydrolases"/>
    <property type="match status" value="3"/>
</dbReference>
<evidence type="ECO:0000256" key="5">
    <source>
        <dbReference type="ARBA" id="ARBA00022806"/>
    </source>
</evidence>
<protein>
    <recommendedName>
        <fullName evidence="12">DNA 3'-5' helicase</fullName>
        <ecNumber evidence="12">5.6.2.4</ecNumber>
    </recommendedName>
</protein>
<dbReference type="Gene3D" id="1.10.3170.10">
    <property type="entry name" value="Recbcd, chain B, domain 2"/>
    <property type="match status" value="1"/>
</dbReference>
<evidence type="ECO:0000256" key="3">
    <source>
        <dbReference type="ARBA" id="ARBA00022763"/>
    </source>
</evidence>
<dbReference type="GO" id="GO:0003677">
    <property type="term" value="F:DNA binding"/>
    <property type="evidence" value="ECO:0007669"/>
    <property type="project" value="UniProtKB-KW"/>
</dbReference>
<dbReference type="GO" id="GO:0016887">
    <property type="term" value="F:ATP hydrolysis activity"/>
    <property type="evidence" value="ECO:0007669"/>
    <property type="project" value="RHEA"/>
</dbReference>
<dbReference type="AlphaFoldDB" id="A0A1H2V0M8"/>
<dbReference type="EC" id="5.6.2.4" evidence="12"/>
<dbReference type="Pfam" id="PF13361">
    <property type="entry name" value="UvrD_C"/>
    <property type="match status" value="2"/>
</dbReference>
<keyword evidence="4 14" id="KW-0378">Hydrolase</keyword>
<keyword evidence="6 17" id="KW-0269">Exonuclease</keyword>
<keyword evidence="18" id="KW-1185">Reference proteome</keyword>
<comment type="catalytic activity">
    <reaction evidence="11">
        <text>Couples ATP hydrolysis with the unwinding of duplex DNA by translocating in the 3'-5' direction.</text>
        <dbReference type="EC" id="5.6.2.4"/>
    </reaction>
</comment>
<evidence type="ECO:0000313" key="17">
    <source>
        <dbReference type="EMBL" id="SDW61892.1"/>
    </source>
</evidence>
<keyword evidence="7 14" id="KW-0067">ATP-binding</keyword>
<dbReference type="PANTHER" id="PTHR11070:SF67">
    <property type="entry name" value="DNA 3'-5' HELICASE"/>
    <property type="match status" value="1"/>
</dbReference>
<sequence length="1046" mass="120271">MHENPLLNDSHFKIYSASAGSGKTYALAKTYIKLLLFNDSPNKFRQILAITFTNKAVDEMKTRVLENLFDFAQTQEERKHKSLFLELCDELQLSEEQLQQRAKLVLKRILHNYSFFEISTIDKFNHKIIKTFARDLHLSQNFEVELNIDLLLEEAVGRLLDRAGSDEELTEVLIAFSLEKIDDDKSWNIAYDLVEIGKLLFQENHAEHVAGLSEKSISDFQEIQDKLTHQIKALEEKVVQIAEIALQEIQNQGFEFEDFPRKTLPNHFQKMVDGEFNPKSLYTSKTLEPNLIEGKLLKAKDTRDVTDLAMNLLNAYLSLKQLIYNRSYLKNIYGNIVPLTVLNEISKEIKNIEVERDIIPISSLNAILSKEIKDQPVPFIYERMGEKYRHYFIDEFQDTSKMQWDNLVPLIGNALESEDERNERGSLFLVGDVKQAIYRWRGGRAEQFLDLINNKTHPFAIPPSIRSLDTNWRSFDEIVNFNNSFFTAVAPVLQNEDYRNLFLNDSHQKTNNKPGGFVRISFLDKDDEEKDDLYCDEVLKAIEEIISNQHNYSDICVLVRDNKKGVLVADFLAQQNIPIISSDALLLNKNEKVIFLISLLRIFENLQDREAAYHILSYLGKESERKHNFISKHLGNIAQILKIEYDFDLNQLKGKSVLQILERAIVQFELGKNSIAHISFLMDEVVDLEKRDGPSIYAFLKYWEVKKDSLSIAAPDGVNAVSIMTIHKAKGLEFPFVIFPFANAVLDDKRKKKKAWVPATKNEESLGLEYLLINNNKDMLEYNPVAQHIYREEEQKTLLDSMNVLYVALTRPVKGLYVISETANEVNSAEDATSYSQLFQYYLKQQSIPAKEGNTYVIGEFPSFDDATSSTDSVHNYIKYVTRPKGDDGYAISTKSGRLWDDERMEAIEMGNLVHFALSLIKTREEVTPVLEKLEMAGHFPDASTESIKQKILEVVNHPDLSTYFSDQFQILNEQEILLKDGQSLRPDRIAISGNEAVIIDYKTGKSSPLHKEQISHYADVLKDMGYAIKESIIVYIDQNIKTVFV</sequence>
<organism evidence="17 18">
    <name type="scientific">Flagellimonas zhangzhouensis</name>
    <dbReference type="NCBI Taxonomy" id="1073328"/>
    <lineage>
        <taxon>Bacteria</taxon>
        <taxon>Pseudomonadati</taxon>
        <taxon>Bacteroidota</taxon>
        <taxon>Flavobacteriia</taxon>
        <taxon>Flavobacteriales</taxon>
        <taxon>Flavobacteriaceae</taxon>
        <taxon>Flagellimonas</taxon>
    </lineage>
</organism>
<dbReference type="Gene3D" id="3.90.320.10">
    <property type="match status" value="1"/>
</dbReference>
<evidence type="ECO:0000256" key="2">
    <source>
        <dbReference type="ARBA" id="ARBA00022741"/>
    </source>
</evidence>
<feature type="domain" description="UvrD-like helicase C-terminal" evidence="16">
    <location>
        <begin position="483"/>
        <end position="731"/>
    </location>
</feature>
<keyword evidence="1" id="KW-0540">Nuclease</keyword>
<dbReference type="PROSITE" id="PS51217">
    <property type="entry name" value="UVRD_HELICASE_CTER"/>
    <property type="match status" value="1"/>
</dbReference>
<dbReference type="InterPro" id="IPR014017">
    <property type="entry name" value="DNA_helicase_UvrD-like_C"/>
</dbReference>
<keyword evidence="3" id="KW-0227">DNA damage</keyword>
<evidence type="ECO:0000256" key="12">
    <source>
        <dbReference type="ARBA" id="ARBA00034808"/>
    </source>
</evidence>
<evidence type="ECO:0000259" key="16">
    <source>
        <dbReference type="PROSITE" id="PS51217"/>
    </source>
</evidence>
<evidence type="ECO:0000256" key="11">
    <source>
        <dbReference type="ARBA" id="ARBA00034617"/>
    </source>
</evidence>
<feature type="binding site" evidence="14">
    <location>
        <begin position="17"/>
        <end position="24"/>
    </location>
    <ligand>
        <name>ATP</name>
        <dbReference type="ChEBI" id="CHEBI:30616"/>
    </ligand>
</feature>
<evidence type="ECO:0000256" key="1">
    <source>
        <dbReference type="ARBA" id="ARBA00022722"/>
    </source>
</evidence>
<dbReference type="GO" id="GO:0005829">
    <property type="term" value="C:cytosol"/>
    <property type="evidence" value="ECO:0007669"/>
    <property type="project" value="TreeGrafter"/>
</dbReference>
<evidence type="ECO:0000256" key="7">
    <source>
        <dbReference type="ARBA" id="ARBA00022840"/>
    </source>
</evidence>
<keyword evidence="8" id="KW-0238">DNA-binding</keyword>
<dbReference type="GO" id="GO:0000725">
    <property type="term" value="P:recombinational repair"/>
    <property type="evidence" value="ECO:0007669"/>
    <property type="project" value="TreeGrafter"/>
</dbReference>
<keyword evidence="2 14" id="KW-0547">Nucleotide-binding</keyword>
<dbReference type="GO" id="GO:0043138">
    <property type="term" value="F:3'-5' DNA helicase activity"/>
    <property type="evidence" value="ECO:0007669"/>
    <property type="project" value="UniProtKB-EC"/>
</dbReference>
<keyword evidence="10" id="KW-0413">Isomerase</keyword>
<dbReference type="Pfam" id="PF00580">
    <property type="entry name" value="UvrD-helicase"/>
    <property type="match status" value="1"/>
</dbReference>
<evidence type="ECO:0000256" key="6">
    <source>
        <dbReference type="ARBA" id="ARBA00022839"/>
    </source>
</evidence>
<proteinExistence type="predicted"/>
<reference evidence="18" key="1">
    <citation type="submission" date="2016-10" db="EMBL/GenBank/DDBJ databases">
        <authorList>
            <person name="Varghese N."/>
            <person name="Submissions S."/>
        </authorList>
    </citation>
    <scope>NUCLEOTIDE SEQUENCE [LARGE SCALE GENOMIC DNA]</scope>
    <source>
        <strain evidence="18">DSM 25030</strain>
    </source>
</reference>
<accession>A0A1H2V0M8</accession>
<dbReference type="GO" id="GO:0004527">
    <property type="term" value="F:exonuclease activity"/>
    <property type="evidence" value="ECO:0007669"/>
    <property type="project" value="UniProtKB-KW"/>
</dbReference>
<keyword evidence="5 14" id="KW-0347">Helicase</keyword>
<evidence type="ECO:0000256" key="4">
    <source>
        <dbReference type="ARBA" id="ARBA00022801"/>
    </source>
</evidence>
<dbReference type="InterPro" id="IPR011604">
    <property type="entry name" value="PDDEXK-like_dom_sf"/>
</dbReference>
<dbReference type="STRING" id="1073328.SAMN05216294_0437"/>
<evidence type="ECO:0000256" key="14">
    <source>
        <dbReference type="PROSITE-ProRule" id="PRU00560"/>
    </source>
</evidence>
<keyword evidence="9" id="KW-0234">DNA repair</keyword>
<evidence type="ECO:0000259" key="15">
    <source>
        <dbReference type="PROSITE" id="PS51198"/>
    </source>
</evidence>
<dbReference type="InterPro" id="IPR014016">
    <property type="entry name" value="UvrD-like_ATP-bd"/>
</dbReference>
<comment type="catalytic activity">
    <reaction evidence="13">
        <text>ATP + H2O = ADP + phosphate + H(+)</text>
        <dbReference type="Rhea" id="RHEA:13065"/>
        <dbReference type="ChEBI" id="CHEBI:15377"/>
        <dbReference type="ChEBI" id="CHEBI:15378"/>
        <dbReference type="ChEBI" id="CHEBI:30616"/>
        <dbReference type="ChEBI" id="CHEBI:43474"/>
        <dbReference type="ChEBI" id="CHEBI:456216"/>
        <dbReference type="EC" id="5.6.2.4"/>
    </reaction>
</comment>
<dbReference type="InterPro" id="IPR027417">
    <property type="entry name" value="P-loop_NTPase"/>
</dbReference>
<evidence type="ECO:0000256" key="10">
    <source>
        <dbReference type="ARBA" id="ARBA00023235"/>
    </source>
</evidence>
<feature type="domain" description="UvrD-like helicase ATP-binding" evidence="15">
    <location>
        <begin position="1"/>
        <end position="475"/>
    </location>
</feature>
<evidence type="ECO:0000256" key="8">
    <source>
        <dbReference type="ARBA" id="ARBA00023125"/>
    </source>
</evidence>
<dbReference type="PANTHER" id="PTHR11070">
    <property type="entry name" value="UVRD / RECB / PCRA DNA HELICASE FAMILY MEMBER"/>
    <property type="match status" value="1"/>
</dbReference>
<name>A0A1H2V0M8_9FLAO</name>
<dbReference type="GO" id="GO:0005524">
    <property type="term" value="F:ATP binding"/>
    <property type="evidence" value="ECO:0007669"/>
    <property type="project" value="UniProtKB-UniRule"/>
</dbReference>
<gene>
    <name evidence="17" type="ORF">SAMN04487892_1854</name>
</gene>
<dbReference type="InterPro" id="IPR000212">
    <property type="entry name" value="DNA_helicase_UvrD/REP"/>
</dbReference>
<dbReference type="EMBL" id="FNMY01000002">
    <property type="protein sequence ID" value="SDW61892.1"/>
    <property type="molecule type" value="Genomic_DNA"/>
</dbReference>
<dbReference type="PROSITE" id="PS51198">
    <property type="entry name" value="UVRD_HELICASE_ATP_BIND"/>
    <property type="match status" value="1"/>
</dbReference>
<dbReference type="Proteomes" id="UP000199592">
    <property type="component" value="Unassembled WGS sequence"/>
</dbReference>
<dbReference type="SUPFAM" id="SSF52540">
    <property type="entry name" value="P-loop containing nucleoside triphosphate hydrolases"/>
    <property type="match status" value="1"/>
</dbReference>